<dbReference type="EC" id="2.7.13.3" evidence="2"/>
<evidence type="ECO:0000313" key="12">
    <source>
        <dbReference type="Proteomes" id="UP000032427"/>
    </source>
</evidence>
<dbReference type="SUPFAM" id="SSF47384">
    <property type="entry name" value="Homodimeric domain of signal transducing histidine kinase"/>
    <property type="match status" value="1"/>
</dbReference>
<dbReference type="OrthoDB" id="9810730at2"/>
<evidence type="ECO:0000313" key="11">
    <source>
        <dbReference type="EMBL" id="CED56816.1"/>
    </source>
</evidence>
<keyword evidence="12" id="KW-1185">Reference proteome</keyword>
<sequence length="578" mass="65777">MDNEKMIELLNRKVQREKSARRAAEELLEKKSHELYTAKKLVEKTLLMVQEQADNDTVLLTFKSYLDSILLDYSQRLLQEKPSKQLLTKLLEDLVKIEPIQAIYLSSTVVTQEQDIQMFCDKNKVVFVNFKNLQSGVEWSSDSTQLVVYLHQNTRKCGILQFVFSYAPNVEWHETIEKQCQLFAEMISAAFKQQQLLENALKEKLRAEKSEQATRDFVAMINHELRTPLNGLLGSADLMEDTEITEYQQILLSTIHQSGEMLRVIINDLLDFSKMSAGMLELKIDSFEPRLLFNMIEKIFFLQVEEKKLIFTLNIDDAIPLRLQGDVDRIQQILVNLIGNAIKFTEKGSITLTTSWKESTLEFVVSDTGCGIPIDKQSSLFDPFVQVDNSSQRQFEGTGLGLSICKFLVKEMQGRLSVKSEEGEGCEFTVCIPLSSEYKKSEEIINAYIDFPIEQLSVLAVEDIKMNRVILKMMLAKLGVSPDFAENGLQALKYLEKNTVDIILMDCRMPILDGFETTKRLREKGYSKPILALTAGTTSIEVEACINAGMDDTLNKPYKAEELELMLKVWGAQAASLN</sequence>
<dbReference type="InterPro" id="IPR036097">
    <property type="entry name" value="HisK_dim/P_sf"/>
</dbReference>
<evidence type="ECO:0000256" key="8">
    <source>
        <dbReference type="SAM" id="Coils"/>
    </source>
</evidence>
<dbReference type="InterPro" id="IPR011006">
    <property type="entry name" value="CheY-like_superfamily"/>
</dbReference>
<dbReference type="Pfam" id="PF00072">
    <property type="entry name" value="Response_reg"/>
    <property type="match status" value="1"/>
</dbReference>
<dbReference type="CDD" id="cd00082">
    <property type="entry name" value="HisKA"/>
    <property type="match status" value="1"/>
</dbReference>
<dbReference type="Pfam" id="PF00512">
    <property type="entry name" value="HisKA"/>
    <property type="match status" value="1"/>
</dbReference>
<proteinExistence type="predicted"/>
<dbReference type="InterPro" id="IPR003594">
    <property type="entry name" value="HATPase_dom"/>
</dbReference>
<dbReference type="Pfam" id="PF02518">
    <property type="entry name" value="HATPase_c"/>
    <property type="match status" value="1"/>
</dbReference>
<dbReference type="InterPro" id="IPR005467">
    <property type="entry name" value="His_kinase_dom"/>
</dbReference>
<keyword evidence="3 7" id="KW-0597">Phosphoprotein</keyword>
<evidence type="ECO:0000256" key="6">
    <source>
        <dbReference type="ARBA" id="ARBA00023012"/>
    </source>
</evidence>
<dbReference type="STRING" id="80852.AWOD_II_0165"/>
<keyword evidence="5" id="KW-0418">Kinase</keyword>
<dbReference type="KEGG" id="awd:AWOD_II_0165"/>
<dbReference type="GO" id="GO:0000155">
    <property type="term" value="F:phosphorelay sensor kinase activity"/>
    <property type="evidence" value="ECO:0007669"/>
    <property type="project" value="InterPro"/>
</dbReference>
<dbReference type="CDD" id="cd17546">
    <property type="entry name" value="REC_hyHK_CKI1_RcsC-like"/>
    <property type="match status" value="1"/>
</dbReference>
<dbReference type="PATRIC" id="fig|80852.17.peg.2910"/>
<evidence type="ECO:0000259" key="10">
    <source>
        <dbReference type="PROSITE" id="PS50110"/>
    </source>
</evidence>
<evidence type="ECO:0000259" key="9">
    <source>
        <dbReference type="PROSITE" id="PS50109"/>
    </source>
</evidence>
<protein>
    <recommendedName>
        <fullName evidence="2">histidine kinase</fullName>
        <ecNumber evidence="2">2.7.13.3</ecNumber>
    </recommendedName>
</protein>
<dbReference type="HOGENOM" id="CLU_000445_114_15_6"/>
<comment type="catalytic activity">
    <reaction evidence="1">
        <text>ATP + protein L-histidine = ADP + protein N-phospho-L-histidine.</text>
        <dbReference type="EC" id="2.7.13.3"/>
    </reaction>
</comment>
<dbReference type="EMBL" id="LN554847">
    <property type="protein sequence ID" value="CED56816.1"/>
    <property type="molecule type" value="Genomic_DNA"/>
</dbReference>
<dbReference type="InterPro" id="IPR036890">
    <property type="entry name" value="HATPase_C_sf"/>
</dbReference>
<dbReference type="PRINTS" id="PR00344">
    <property type="entry name" value="BCTRLSENSOR"/>
</dbReference>
<gene>
    <name evidence="11" type="ORF">AWOD_II_0165</name>
</gene>
<accession>A0A090I5V1</accession>
<evidence type="ECO:0000256" key="5">
    <source>
        <dbReference type="ARBA" id="ARBA00022777"/>
    </source>
</evidence>
<feature type="domain" description="Response regulatory" evidence="10">
    <location>
        <begin position="457"/>
        <end position="571"/>
    </location>
</feature>
<evidence type="ECO:0000256" key="2">
    <source>
        <dbReference type="ARBA" id="ARBA00012438"/>
    </source>
</evidence>
<dbReference type="InterPro" id="IPR004358">
    <property type="entry name" value="Sig_transdc_His_kin-like_C"/>
</dbReference>
<dbReference type="GeneID" id="28542409"/>
<keyword evidence="6" id="KW-0902">Two-component regulatory system</keyword>
<name>A0A090I5V1_9GAMM</name>
<keyword evidence="4 11" id="KW-0808">Transferase</keyword>
<dbReference type="SMART" id="SM00388">
    <property type="entry name" value="HisKA"/>
    <property type="match status" value="1"/>
</dbReference>
<dbReference type="SUPFAM" id="SSF52172">
    <property type="entry name" value="CheY-like"/>
    <property type="match status" value="1"/>
</dbReference>
<dbReference type="Gene3D" id="3.30.565.10">
    <property type="entry name" value="Histidine kinase-like ATPase, C-terminal domain"/>
    <property type="match status" value="1"/>
</dbReference>
<evidence type="ECO:0000256" key="4">
    <source>
        <dbReference type="ARBA" id="ARBA00022679"/>
    </source>
</evidence>
<dbReference type="SMART" id="SM00448">
    <property type="entry name" value="REC"/>
    <property type="match status" value="1"/>
</dbReference>
<dbReference type="CDD" id="cd16922">
    <property type="entry name" value="HATPase_EvgS-ArcB-TorS-like"/>
    <property type="match status" value="1"/>
</dbReference>
<dbReference type="FunFam" id="3.30.565.10:FF:000010">
    <property type="entry name" value="Sensor histidine kinase RcsC"/>
    <property type="match status" value="1"/>
</dbReference>
<dbReference type="Proteomes" id="UP000032427">
    <property type="component" value="Chromosome 2"/>
</dbReference>
<feature type="domain" description="Histidine kinase" evidence="9">
    <location>
        <begin position="220"/>
        <end position="436"/>
    </location>
</feature>
<evidence type="ECO:0000256" key="3">
    <source>
        <dbReference type="ARBA" id="ARBA00022553"/>
    </source>
</evidence>
<dbReference type="Gene3D" id="3.40.50.2300">
    <property type="match status" value="1"/>
</dbReference>
<reference evidence="12" key="1">
    <citation type="submission" date="2014-09" db="EMBL/GenBank/DDBJ databases">
        <authorList>
            <person name="Hjerde E."/>
        </authorList>
    </citation>
    <scope>NUCLEOTIDE SEQUENCE [LARGE SCALE GENOMIC DNA]</scope>
    <source>
        <strain evidence="12">06/09/139</strain>
    </source>
</reference>
<dbReference type="AlphaFoldDB" id="A0A090I5V1"/>
<organism evidence="11 12">
    <name type="scientific">Aliivibrio wodanis</name>
    <dbReference type="NCBI Taxonomy" id="80852"/>
    <lineage>
        <taxon>Bacteria</taxon>
        <taxon>Pseudomonadati</taxon>
        <taxon>Pseudomonadota</taxon>
        <taxon>Gammaproteobacteria</taxon>
        <taxon>Vibrionales</taxon>
        <taxon>Vibrionaceae</taxon>
        <taxon>Aliivibrio</taxon>
    </lineage>
</organism>
<keyword evidence="8" id="KW-0175">Coiled coil</keyword>
<dbReference type="InterPro" id="IPR001789">
    <property type="entry name" value="Sig_transdc_resp-reg_receiver"/>
</dbReference>
<evidence type="ECO:0000256" key="1">
    <source>
        <dbReference type="ARBA" id="ARBA00000085"/>
    </source>
</evidence>
<feature type="modified residue" description="4-aspartylphosphate" evidence="7">
    <location>
        <position position="506"/>
    </location>
</feature>
<dbReference type="PANTHER" id="PTHR43047">
    <property type="entry name" value="TWO-COMPONENT HISTIDINE PROTEIN KINASE"/>
    <property type="match status" value="1"/>
</dbReference>
<dbReference type="PROSITE" id="PS50109">
    <property type="entry name" value="HIS_KIN"/>
    <property type="match status" value="1"/>
</dbReference>
<dbReference type="InterPro" id="IPR003661">
    <property type="entry name" value="HisK_dim/P_dom"/>
</dbReference>
<dbReference type="SMART" id="SM00387">
    <property type="entry name" value="HATPase_c"/>
    <property type="match status" value="1"/>
</dbReference>
<dbReference type="PROSITE" id="PS50110">
    <property type="entry name" value="RESPONSE_REGULATORY"/>
    <property type="match status" value="1"/>
</dbReference>
<dbReference type="Gene3D" id="1.10.287.130">
    <property type="match status" value="1"/>
</dbReference>
<dbReference type="SUPFAM" id="SSF55874">
    <property type="entry name" value="ATPase domain of HSP90 chaperone/DNA topoisomerase II/histidine kinase"/>
    <property type="match status" value="1"/>
</dbReference>
<feature type="coiled-coil region" evidence="8">
    <location>
        <begin position="7"/>
        <end position="34"/>
    </location>
</feature>
<evidence type="ECO:0000256" key="7">
    <source>
        <dbReference type="PROSITE-ProRule" id="PRU00169"/>
    </source>
</evidence>